<evidence type="ECO:0000256" key="8">
    <source>
        <dbReference type="HAMAP-Rule" id="MF_00238"/>
    </source>
</evidence>
<comment type="catalytic activity">
    <reaction evidence="6 8">
        <text>dCMP + ATP = dCDP + ADP</text>
        <dbReference type="Rhea" id="RHEA:25094"/>
        <dbReference type="ChEBI" id="CHEBI:30616"/>
        <dbReference type="ChEBI" id="CHEBI:57566"/>
        <dbReference type="ChEBI" id="CHEBI:58593"/>
        <dbReference type="ChEBI" id="CHEBI:456216"/>
        <dbReference type="EC" id="2.7.4.25"/>
    </reaction>
</comment>
<comment type="subcellular location">
    <subcellularLocation>
        <location evidence="8">Cytoplasm</location>
    </subcellularLocation>
</comment>
<dbReference type="PANTHER" id="PTHR21299:SF2">
    <property type="entry name" value="CYTIDYLATE KINASE"/>
    <property type="match status" value="1"/>
</dbReference>
<dbReference type="HAMAP" id="MF_00238">
    <property type="entry name" value="Cytidyl_kinase_type1"/>
    <property type="match status" value="1"/>
</dbReference>
<comment type="catalytic activity">
    <reaction evidence="7 8">
        <text>CMP + ATP = CDP + ADP</text>
        <dbReference type="Rhea" id="RHEA:11600"/>
        <dbReference type="ChEBI" id="CHEBI:30616"/>
        <dbReference type="ChEBI" id="CHEBI:58069"/>
        <dbReference type="ChEBI" id="CHEBI:60377"/>
        <dbReference type="ChEBI" id="CHEBI:456216"/>
        <dbReference type="EC" id="2.7.4.25"/>
    </reaction>
</comment>
<evidence type="ECO:0000313" key="11">
    <source>
        <dbReference type="Proteomes" id="UP000004699"/>
    </source>
</evidence>
<keyword evidence="3 8" id="KW-0547">Nucleotide-binding</keyword>
<evidence type="ECO:0000256" key="6">
    <source>
        <dbReference type="ARBA" id="ARBA00047615"/>
    </source>
</evidence>
<keyword evidence="11" id="KW-1185">Reference proteome</keyword>
<dbReference type="Pfam" id="PF02224">
    <property type="entry name" value="Cytidylate_kin"/>
    <property type="match status" value="1"/>
</dbReference>
<evidence type="ECO:0000256" key="7">
    <source>
        <dbReference type="ARBA" id="ARBA00048478"/>
    </source>
</evidence>
<feature type="domain" description="Cytidylate kinase" evidence="9">
    <location>
        <begin position="8"/>
        <end position="220"/>
    </location>
</feature>
<dbReference type="GO" id="GO:0015949">
    <property type="term" value="P:nucleobase-containing small molecule interconversion"/>
    <property type="evidence" value="ECO:0007669"/>
    <property type="project" value="TreeGrafter"/>
</dbReference>
<dbReference type="OrthoDB" id="9807434at2"/>
<feature type="binding site" evidence="8">
    <location>
        <begin position="12"/>
        <end position="20"/>
    </location>
    <ligand>
        <name>ATP</name>
        <dbReference type="ChEBI" id="CHEBI:30616"/>
    </ligand>
</feature>
<dbReference type="AlphaFoldDB" id="B8KX29"/>
<dbReference type="STRING" id="565045.NOR51B_1439"/>
<dbReference type="eggNOG" id="COG0283">
    <property type="taxonomic scope" value="Bacteria"/>
</dbReference>
<keyword evidence="4 8" id="KW-0418">Kinase</keyword>
<dbReference type="InterPro" id="IPR011994">
    <property type="entry name" value="Cytidylate_kinase_dom"/>
</dbReference>
<dbReference type="InterPro" id="IPR027417">
    <property type="entry name" value="P-loop_NTPase"/>
</dbReference>
<accession>B8KX29</accession>
<gene>
    <name evidence="8 10" type="primary">cmk</name>
    <name evidence="10" type="ORF">NOR51B_1439</name>
</gene>
<dbReference type="RefSeq" id="WP_009020239.1">
    <property type="nucleotide sequence ID" value="NZ_DS999411.1"/>
</dbReference>
<protein>
    <recommendedName>
        <fullName evidence="8">Cytidylate kinase</fullName>
        <shortName evidence="8">CK</shortName>
        <ecNumber evidence="8">2.7.4.25</ecNumber>
    </recommendedName>
    <alternativeName>
        <fullName evidence="8">Cytidine monophosphate kinase</fullName>
        <shortName evidence="8">CMP kinase</shortName>
    </alternativeName>
</protein>
<sequence>MTTRVPVICIDGPSGAGKGTISQRLSTQLHWHLLDSGALYRVVGHACTLAGAAWDDVPAVTAIARNLDVAFSSTEAGVAVALSGEDVTDAIRSEFGGQGASAVAVIPEVREALLARQREFARAPGLIADGRDMGSVVFPDAPLKIFLTASAEARAERRQVQLMQRGESVSLPRLLGAIQERDARDSNRDASPLVPADDATTIDSTRLSIDAVLSRVLNEAASRGLVERTSE</sequence>
<evidence type="ECO:0000259" key="9">
    <source>
        <dbReference type="Pfam" id="PF02224"/>
    </source>
</evidence>
<dbReference type="EC" id="2.7.4.25" evidence="8"/>
<evidence type="ECO:0000256" key="1">
    <source>
        <dbReference type="ARBA" id="ARBA00009427"/>
    </source>
</evidence>
<dbReference type="SUPFAM" id="SSF52540">
    <property type="entry name" value="P-loop containing nucleoside triphosphate hydrolases"/>
    <property type="match status" value="1"/>
</dbReference>
<organism evidence="10 11">
    <name type="scientific">Luminiphilus syltensis NOR5-1B</name>
    <dbReference type="NCBI Taxonomy" id="565045"/>
    <lineage>
        <taxon>Bacteria</taxon>
        <taxon>Pseudomonadati</taxon>
        <taxon>Pseudomonadota</taxon>
        <taxon>Gammaproteobacteria</taxon>
        <taxon>Cellvibrionales</taxon>
        <taxon>Halieaceae</taxon>
        <taxon>Luminiphilus</taxon>
    </lineage>
</organism>
<keyword evidence="5 8" id="KW-0067">ATP-binding</keyword>
<evidence type="ECO:0000256" key="3">
    <source>
        <dbReference type="ARBA" id="ARBA00022741"/>
    </source>
</evidence>
<dbReference type="PANTHER" id="PTHR21299">
    <property type="entry name" value="CYTIDYLATE KINASE/PANTOATE-BETA-ALANINE LIGASE"/>
    <property type="match status" value="1"/>
</dbReference>
<evidence type="ECO:0000313" key="10">
    <source>
        <dbReference type="EMBL" id="EED35493.1"/>
    </source>
</evidence>
<reference evidence="11" key="1">
    <citation type="journal article" date="2013" name="BMC Microbiol.">
        <title>Taxonomy and evolution of bacteriochlorophyll a-containing members of the OM60/NOR5 clade of marine gammaproteobacteria: description of Luminiphilus syltensis gen. nov., sp. nov., reclassification of Haliea rubra as Pseudohaliea rubra gen. nov., comb. nov., and emendation of Chromatocurvus halotolerans.</title>
        <authorList>
            <person name="Spring S."/>
            <person name="Riedel T."/>
            <person name="Sproer C."/>
            <person name="Yan S."/>
            <person name="Harder J."/>
            <person name="Fuchs B.M."/>
        </authorList>
    </citation>
    <scope>NUCLEOTIDE SEQUENCE [LARGE SCALE GENOMIC DNA]</scope>
    <source>
        <strain evidence="11">NOR51-B</strain>
    </source>
</reference>
<dbReference type="GO" id="GO:0005829">
    <property type="term" value="C:cytosol"/>
    <property type="evidence" value="ECO:0007669"/>
    <property type="project" value="TreeGrafter"/>
</dbReference>
<proteinExistence type="inferred from homology"/>
<keyword evidence="8" id="KW-0963">Cytoplasm</keyword>
<dbReference type="GO" id="GO:0036430">
    <property type="term" value="F:CMP kinase activity"/>
    <property type="evidence" value="ECO:0007669"/>
    <property type="project" value="RHEA"/>
</dbReference>
<dbReference type="Proteomes" id="UP000004699">
    <property type="component" value="Unassembled WGS sequence"/>
</dbReference>
<evidence type="ECO:0000256" key="5">
    <source>
        <dbReference type="ARBA" id="ARBA00022840"/>
    </source>
</evidence>
<name>B8KX29_9GAMM</name>
<dbReference type="EMBL" id="DS999411">
    <property type="protein sequence ID" value="EED35493.1"/>
    <property type="molecule type" value="Genomic_DNA"/>
</dbReference>
<dbReference type="NCBIfam" id="TIGR00017">
    <property type="entry name" value="cmk"/>
    <property type="match status" value="1"/>
</dbReference>
<dbReference type="InterPro" id="IPR003136">
    <property type="entry name" value="Cytidylate_kin"/>
</dbReference>
<dbReference type="GO" id="GO:0005524">
    <property type="term" value="F:ATP binding"/>
    <property type="evidence" value="ECO:0007669"/>
    <property type="project" value="UniProtKB-UniRule"/>
</dbReference>
<dbReference type="CDD" id="cd02020">
    <property type="entry name" value="CMPK"/>
    <property type="match status" value="1"/>
</dbReference>
<comment type="similarity">
    <text evidence="1 8">Belongs to the cytidylate kinase family. Type 1 subfamily.</text>
</comment>
<keyword evidence="2 8" id="KW-0808">Transferase</keyword>
<dbReference type="Gene3D" id="3.40.50.300">
    <property type="entry name" value="P-loop containing nucleotide triphosphate hydrolases"/>
    <property type="match status" value="1"/>
</dbReference>
<evidence type="ECO:0000256" key="4">
    <source>
        <dbReference type="ARBA" id="ARBA00022777"/>
    </source>
</evidence>
<dbReference type="HOGENOM" id="CLU_079959_2_0_6"/>
<dbReference type="GO" id="GO:0036431">
    <property type="term" value="F:dCMP kinase activity"/>
    <property type="evidence" value="ECO:0007669"/>
    <property type="project" value="InterPro"/>
</dbReference>
<evidence type="ECO:0000256" key="2">
    <source>
        <dbReference type="ARBA" id="ARBA00022679"/>
    </source>
</evidence>
<dbReference type="GO" id="GO:0006220">
    <property type="term" value="P:pyrimidine nucleotide metabolic process"/>
    <property type="evidence" value="ECO:0007669"/>
    <property type="project" value="UniProtKB-UniRule"/>
</dbReference>